<gene>
    <name evidence="4" type="ORF">B0A50_07384</name>
</gene>
<feature type="domain" description="G-patch" evidence="3">
    <location>
        <begin position="67"/>
        <end position="112"/>
    </location>
</feature>
<dbReference type="Proteomes" id="UP000308549">
    <property type="component" value="Unassembled WGS sequence"/>
</dbReference>
<dbReference type="InterPro" id="IPR025239">
    <property type="entry name" value="DUF4187"/>
</dbReference>
<feature type="region of interest" description="Disordered" evidence="2">
    <location>
        <begin position="1"/>
        <end position="54"/>
    </location>
</feature>
<protein>
    <recommendedName>
        <fullName evidence="3">G-patch domain-containing protein</fullName>
    </recommendedName>
</protein>
<dbReference type="SMART" id="SM00443">
    <property type="entry name" value="G_patch"/>
    <property type="match status" value="1"/>
</dbReference>
<dbReference type="InterPro" id="IPR000467">
    <property type="entry name" value="G_patch_dom"/>
</dbReference>
<dbReference type="Pfam" id="PF13821">
    <property type="entry name" value="DUF4187"/>
    <property type="match status" value="1"/>
</dbReference>
<proteinExistence type="predicted"/>
<dbReference type="PANTHER" id="PTHR21032:SF0">
    <property type="entry name" value="G PATCH DOMAIN-CONTAINING PROTEIN 11"/>
    <property type="match status" value="1"/>
</dbReference>
<evidence type="ECO:0000259" key="3">
    <source>
        <dbReference type="PROSITE" id="PS50174"/>
    </source>
</evidence>
<accession>A0A4U0TMG5</accession>
<feature type="compositionally biased region" description="Basic and acidic residues" evidence="2">
    <location>
        <begin position="99"/>
        <end position="131"/>
    </location>
</feature>
<keyword evidence="1" id="KW-0175">Coiled coil</keyword>
<dbReference type="AlphaFoldDB" id="A0A4U0TMG5"/>
<evidence type="ECO:0000313" key="5">
    <source>
        <dbReference type="Proteomes" id="UP000308549"/>
    </source>
</evidence>
<sequence>MADDEDDYLSMTFDDPSSNPSRKETSLQRTRRLKAEAAERSRVPSKKERAENERVAREAALATALDASNKGAQMLAKMGFKGGGLGKSADARTTPVEVLMKEGRGGVGMESERKRKVREAAEAEEGLQKRQKVTEVEYRERARNEREERQAEGGWWSAMRVLEGFETGAEGATITQASEEGEGEGGEIKKSGNEEDRTSKDVVSLDRKPLRAFNLLYRPLIRQRREKEAQQRLRRELEVSLPTAREREDPEIDLDDKTALGTAIEELEDEDAEAEGEADAELEAYEALTFAQRLEKIVQELRTRYRYCFWCKCQYADEEMEGCPGVSEDEHG</sequence>
<name>A0A4U0TMG5_9PEZI</name>
<feature type="compositionally biased region" description="Basic and acidic residues" evidence="2">
    <location>
        <begin position="33"/>
        <end position="54"/>
    </location>
</feature>
<dbReference type="EMBL" id="NAJL01000061">
    <property type="protein sequence ID" value="TKA23067.1"/>
    <property type="molecule type" value="Genomic_DNA"/>
</dbReference>
<dbReference type="PANTHER" id="PTHR21032">
    <property type="entry name" value="G PATCH DOMAIN-CONTAINING PROTEIN 11"/>
    <property type="match status" value="1"/>
</dbReference>
<dbReference type="GO" id="GO:0000776">
    <property type="term" value="C:kinetochore"/>
    <property type="evidence" value="ECO:0007669"/>
    <property type="project" value="TreeGrafter"/>
</dbReference>
<feature type="region of interest" description="Disordered" evidence="2">
    <location>
        <begin position="96"/>
        <end position="131"/>
    </location>
</feature>
<keyword evidence="5" id="KW-1185">Reference proteome</keyword>
<dbReference type="GO" id="GO:0003676">
    <property type="term" value="F:nucleic acid binding"/>
    <property type="evidence" value="ECO:0007669"/>
    <property type="project" value="InterPro"/>
</dbReference>
<feature type="region of interest" description="Disordered" evidence="2">
    <location>
        <begin position="167"/>
        <end position="202"/>
    </location>
</feature>
<feature type="coiled-coil region" evidence="1">
    <location>
        <begin position="257"/>
        <end position="284"/>
    </location>
</feature>
<dbReference type="InterPro" id="IPR039249">
    <property type="entry name" value="GPATCH11"/>
</dbReference>
<comment type="caution">
    <text evidence="4">The sequence shown here is derived from an EMBL/GenBank/DDBJ whole genome shotgun (WGS) entry which is preliminary data.</text>
</comment>
<dbReference type="Pfam" id="PF01585">
    <property type="entry name" value="G-patch"/>
    <property type="match status" value="1"/>
</dbReference>
<reference evidence="4 5" key="1">
    <citation type="submission" date="2017-03" db="EMBL/GenBank/DDBJ databases">
        <title>Genomes of endolithic fungi from Antarctica.</title>
        <authorList>
            <person name="Coleine C."/>
            <person name="Masonjones S."/>
            <person name="Stajich J.E."/>
        </authorList>
    </citation>
    <scope>NUCLEOTIDE SEQUENCE [LARGE SCALE GENOMIC DNA]</scope>
    <source>
        <strain evidence="4 5">CCFEE 6315</strain>
    </source>
</reference>
<evidence type="ECO:0000256" key="2">
    <source>
        <dbReference type="SAM" id="MobiDB-lite"/>
    </source>
</evidence>
<dbReference type="PROSITE" id="PS50174">
    <property type="entry name" value="G_PATCH"/>
    <property type="match status" value="1"/>
</dbReference>
<organism evidence="4 5">
    <name type="scientific">Salinomyces thailandicus</name>
    <dbReference type="NCBI Taxonomy" id="706561"/>
    <lineage>
        <taxon>Eukaryota</taxon>
        <taxon>Fungi</taxon>
        <taxon>Dikarya</taxon>
        <taxon>Ascomycota</taxon>
        <taxon>Pezizomycotina</taxon>
        <taxon>Dothideomycetes</taxon>
        <taxon>Dothideomycetidae</taxon>
        <taxon>Mycosphaerellales</taxon>
        <taxon>Teratosphaeriaceae</taxon>
        <taxon>Salinomyces</taxon>
    </lineage>
</organism>
<evidence type="ECO:0000313" key="4">
    <source>
        <dbReference type="EMBL" id="TKA23067.1"/>
    </source>
</evidence>
<evidence type="ECO:0000256" key="1">
    <source>
        <dbReference type="SAM" id="Coils"/>
    </source>
</evidence>
<dbReference type="OrthoDB" id="786951at2759"/>
<dbReference type="SMART" id="SM01173">
    <property type="entry name" value="DUF4187"/>
    <property type="match status" value="1"/>
</dbReference>
<feature type="compositionally biased region" description="Basic and acidic residues" evidence="2">
    <location>
        <begin position="186"/>
        <end position="202"/>
    </location>
</feature>